<comment type="similarity">
    <text evidence="1">Belongs to the peptidase M16 family.</text>
</comment>
<protein>
    <submittedName>
        <fullName evidence="4">Insulinase family protein</fullName>
    </submittedName>
</protein>
<evidence type="ECO:0000313" key="4">
    <source>
        <dbReference type="EMBL" id="TGN19295.1"/>
    </source>
</evidence>
<dbReference type="Pfam" id="PF00675">
    <property type="entry name" value="Peptidase_M16"/>
    <property type="match status" value="1"/>
</dbReference>
<keyword evidence="5" id="KW-1185">Reference proteome</keyword>
<organism evidence="4 5">
    <name type="scientific">Leptospira idonii</name>
    <dbReference type="NCBI Taxonomy" id="1193500"/>
    <lineage>
        <taxon>Bacteria</taxon>
        <taxon>Pseudomonadati</taxon>
        <taxon>Spirochaetota</taxon>
        <taxon>Spirochaetia</taxon>
        <taxon>Leptospirales</taxon>
        <taxon>Leptospiraceae</taxon>
        <taxon>Leptospira</taxon>
    </lineage>
</organism>
<dbReference type="Proteomes" id="UP000298058">
    <property type="component" value="Unassembled WGS sequence"/>
</dbReference>
<comment type="caution">
    <text evidence="4">The sequence shown here is derived from an EMBL/GenBank/DDBJ whole genome shotgun (WGS) entry which is preliminary data.</text>
</comment>
<dbReference type="PANTHER" id="PTHR11851">
    <property type="entry name" value="METALLOPROTEASE"/>
    <property type="match status" value="1"/>
</dbReference>
<evidence type="ECO:0000259" key="2">
    <source>
        <dbReference type="Pfam" id="PF00675"/>
    </source>
</evidence>
<dbReference type="RefSeq" id="WP_135760301.1">
    <property type="nucleotide sequence ID" value="NZ_RQHW01000032.1"/>
</dbReference>
<dbReference type="PANTHER" id="PTHR11851:SF49">
    <property type="entry name" value="MITOCHONDRIAL-PROCESSING PEPTIDASE SUBUNIT ALPHA"/>
    <property type="match status" value="1"/>
</dbReference>
<feature type="domain" description="Peptidase M16 C-terminal" evidence="3">
    <location>
        <begin position="171"/>
        <end position="346"/>
    </location>
</feature>
<dbReference type="InterPro" id="IPR011765">
    <property type="entry name" value="Pept_M16_N"/>
</dbReference>
<dbReference type="EMBL" id="RQHW01000032">
    <property type="protein sequence ID" value="TGN19295.1"/>
    <property type="molecule type" value="Genomic_DNA"/>
</dbReference>
<dbReference type="Pfam" id="PF05193">
    <property type="entry name" value="Peptidase_M16_C"/>
    <property type="match status" value="1"/>
</dbReference>
<dbReference type="SUPFAM" id="SSF63411">
    <property type="entry name" value="LuxS/MPP-like metallohydrolase"/>
    <property type="match status" value="2"/>
</dbReference>
<name>A0A4R9M0H9_9LEPT</name>
<dbReference type="AlphaFoldDB" id="A0A4R9M0H9"/>
<evidence type="ECO:0000313" key="5">
    <source>
        <dbReference type="Proteomes" id="UP000298058"/>
    </source>
</evidence>
<evidence type="ECO:0000259" key="3">
    <source>
        <dbReference type="Pfam" id="PF05193"/>
    </source>
</evidence>
<reference evidence="4" key="1">
    <citation type="journal article" date="2019" name="PLoS Negl. Trop. Dis.">
        <title>Revisiting the worldwide diversity of Leptospira species in the environment.</title>
        <authorList>
            <person name="Vincent A.T."/>
            <person name="Schiettekatte O."/>
            <person name="Bourhy P."/>
            <person name="Veyrier F.J."/>
            <person name="Picardeau M."/>
        </authorList>
    </citation>
    <scope>NUCLEOTIDE SEQUENCE [LARGE SCALE GENOMIC DNA]</scope>
    <source>
        <strain evidence="4">201300427</strain>
    </source>
</reference>
<dbReference type="InterPro" id="IPR007863">
    <property type="entry name" value="Peptidase_M16_C"/>
</dbReference>
<feature type="domain" description="Peptidase M16 N-terminal" evidence="2">
    <location>
        <begin position="26"/>
        <end position="164"/>
    </location>
</feature>
<dbReference type="Gene3D" id="3.30.830.10">
    <property type="entry name" value="Metalloenzyme, LuxS/M16 peptidase-like"/>
    <property type="match status" value="2"/>
</dbReference>
<proteinExistence type="inferred from homology"/>
<evidence type="ECO:0000256" key="1">
    <source>
        <dbReference type="ARBA" id="ARBA00007261"/>
    </source>
</evidence>
<dbReference type="GO" id="GO:0046872">
    <property type="term" value="F:metal ion binding"/>
    <property type="evidence" value="ECO:0007669"/>
    <property type="project" value="InterPro"/>
</dbReference>
<dbReference type="InterPro" id="IPR011249">
    <property type="entry name" value="Metalloenz_LuxS/M16"/>
</dbReference>
<accession>A0A4R9M0H9</accession>
<dbReference type="OrthoDB" id="9811314at2"/>
<gene>
    <name evidence="4" type="ORF">EHS15_09340</name>
</gene>
<dbReference type="InterPro" id="IPR050361">
    <property type="entry name" value="MPP/UQCRC_Complex"/>
</dbReference>
<sequence>MATSDEFKRAVLPNGLTILFQPMKHAASMGVGLFVKEGSLAETKSELGYFHFLEHMLFKDSESRTSKQIAAEVERVGGILNGSTSREYTQYYVIAIKDKAELAFDILSDMIYRPLLKEDDIKTEKGVVIEEMRSYEDAPDDFVYDYYFRNIFNTSPYGRDIIGTKESVTGVTRSSLGKFYKKHYFPANMVLSVSGNFKWEEVLRLAKKYFPFENPKGKVSAPVSIASPKKQYTKHLERRKIEQFNIMLGARGVPRSFKDVTVTQLMSTILGGGMASRLFQNIREKEGLCYSIYSFPSFYRTTGLFSISCATSKEKANKCVSLILKEIDILLKEGFSKRELEDAKSNQLGGMAIGYELPENRMNNIGLQEIYFGKYYSLKERMAALKSVDLDELNERMRYTFTLPSFHLSCVGDMKDSEFQKIPNTL</sequence>